<protein>
    <recommendedName>
        <fullName evidence="4">Transmembrane protein</fullName>
    </recommendedName>
</protein>
<dbReference type="AlphaFoldDB" id="A0A1W1XR37"/>
<accession>A0A1W1XR37</accession>
<evidence type="ECO:0000256" key="1">
    <source>
        <dbReference type="SAM" id="MobiDB-lite"/>
    </source>
</evidence>
<evidence type="ECO:0000313" key="3">
    <source>
        <dbReference type="Proteomes" id="UP000192468"/>
    </source>
</evidence>
<evidence type="ECO:0008006" key="4">
    <source>
        <dbReference type="Google" id="ProtNLM"/>
    </source>
</evidence>
<name>A0A1W1XR37_9CLOT</name>
<dbReference type="EMBL" id="FWXH01000013">
    <property type="protein sequence ID" value="SMC26449.1"/>
    <property type="molecule type" value="Genomic_DNA"/>
</dbReference>
<dbReference type="STRING" id="1121291.SAMN02745134_02842"/>
<feature type="region of interest" description="Disordered" evidence="1">
    <location>
        <begin position="282"/>
        <end position="305"/>
    </location>
</feature>
<gene>
    <name evidence="2" type="ORF">SAMN02745134_02842</name>
</gene>
<feature type="compositionally biased region" description="Basic and acidic residues" evidence="1">
    <location>
        <begin position="291"/>
        <end position="304"/>
    </location>
</feature>
<proteinExistence type="predicted"/>
<organism evidence="2 3">
    <name type="scientific">Clostridium acidisoli DSM 12555</name>
    <dbReference type="NCBI Taxonomy" id="1121291"/>
    <lineage>
        <taxon>Bacteria</taxon>
        <taxon>Bacillati</taxon>
        <taxon>Bacillota</taxon>
        <taxon>Clostridia</taxon>
        <taxon>Eubacteriales</taxon>
        <taxon>Clostridiaceae</taxon>
        <taxon>Clostridium</taxon>
    </lineage>
</organism>
<keyword evidence="3" id="KW-1185">Reference proteome</keyword>
<sequence>MRNLQTYPMKYIKKRTVKRFISLLTVLFLRSIHILYCIKYYGGTKRLSQRKNYSRYFIILQEDEKGYGLSSDKMPTGYAKLEVKSGKCKITFYVQNLKIEMKPYYIMLICNKKDERKLIKLSELNIDNTGRAEICKEFEASNIGGSSIAVDKVSGAAVVKYLDDSLIPVLSGFTTNEKPKDWKRYDLMDMGKKPTDAVKLTNNDVKDFDKYEEEIEKIKQTKEAPIKVQEKISKKEMKNDNKDEVNVKVDNISDKKVEISEIKQEYDDVIDASNVIEDLDVNETIENNEENEPKNTSKEEKQEVQEVQEVQELKEVKEAQKVQKAEVRQNEEINKNIESSYSRKKHKDKSKAQEFFDGLVEDLEPFEDGFSEIGRSRWFEVPVNSIDDMYRANSYNKYAIIYYPMINYYPYIIKHRHYIVGYKYDKSNNVKYIMYGVPGTKEHKDQPFSGRYGFVSFVNRDSDLRGENGYWMLFYDFKRAVVVIPTNK</sequence>
<dbReference type="Proteomes" id="UP000192468">
    <property type="component" value="Unassembled WGS sequence"/>
</dbReference>
<evidence type="ECO:0000313" key="2">
    <source>
        <dbReference type="EMBL" id="SMC26449.1"/>
    </source>
</evidence>
<reference evidence="2 3" key="1">
    <citation type="submission" date="2017-04" db="EMBL/GenBank/DDBJ databases">
        <authorList>
            <person name="Afonso C.L."/>
            <person name="Miller P.J."/>
            <person name="Scott M.A."/>
            <person name="Spackman E."/>
            <person name="Goraichik I."/>
            <person name="Dimitrov K.M."/>
            <person name="Suarez D.L."/>
            <person name="Swayne D.E."/>
        </authorList>
    </citation>
    <scope>NUCLEOTIDE SEQUENCE [LARGE SCALE GENOMIC DNA]</scope>
    <source>
        <strain evidence="2 3">DSM 12555</strain>
    </source>
</reference>